<evidence type="ECO:0000313" key="9">
    <source>
        <dbReference type="Proteomes" id="UP001146793"/>
    </source>
</evidence>
<name>A0AAV8A0Q6_9EUKA</name>
<dbReference type="PROSITE" id="PS50005">
    <property type="entry name" value="TPR"/>
    <property type="match status" value="3"/>
</dbReference>
<dbReference type="AlphaFoldDB" id="A0AAV8A0Q6"/>
<evidence type="ECO:0000256" key="5">
    <source>
        <dbReference type="ARBA" id="ARBA00022803"/>
    </source>
</evidence>
<evidence type="ECO:0000256" key="7">
    <source>
        <dbReference type="PROSITE-ProRule" id="PRU00339"/>
    </source>
</evidence>
<keyword evidence="2" id="KW-0677">Repeat</keyword>
<dbReference type="PANTHER" id="PTHR12558:SF9">
    <property type="entry name" value="CELL DIVISION CYCLE PROTEIN 16 HOMOLOG"/>
    <property type="match status" value="1"/>
</dbReference>
<dbReference type="PANTHER" id="PTHR12558">
    <property type="entry name" value="CELL DIVISION CYCLE 16,23,27"/>
    <property type="match status" value="1"/>
</dbReference>
<evidence type="ECO:0000256" key="3">
    <source>
        <dbReference type="ARBA" id="ARBA00022776"/>
    </source>
</evidence>
<evidence type="ECO:0000313" key="8">
    <source>
        <dbReference type="EMBL" id="KAJ3447079.1"/>
    </source>
</evidence>
<accession>A0AAV8A0Q6</accession>
<evidence type="ECO:0000256" key="1">
    <source>
        <dbReference type="ARBA" id="ARBA00022618"/>
    </source>
</evidence>
<dbReference type="GO" id="GO:0005680">
    <property type="term" value="C:anaphase-promoting complex"/>
    <property type="evidence" value="ECO:0007669"/>
    <property type="project" value="TreeGrafter"/>
</dbReference>
<organism evidence="8 9">
    <name type="scientific">Anaeramoeba flamelloides</name>
    <dbReference type="NCBI Taxonomy" id="1746091"/>
    <lineage>
        <taxon>Eukaryota</taxon>
        <taxon>Metamonada</taxon>
        <taxon>Anaeramoebidae</taxon>
        <taxon>Anaeramoeba</taxon>
    </lineage>
</organism>
<dbReference type="EMBL" id="JANTQA010000016">
    <property type="protein sequence ID" value="KAJ3447079.1"/>
    <property type="molecule type" value="Genomic_DNA"/>
</dbReference>
<dbReference type="Gene3D" id="1.25.40.10">
    <property type="entry name" value="Tetratricopeptide repeat domain"/>
    <property type="match status" value="1"/>
</dbReference>
<keyword evidence="4" id="KW-0833">Ubl conjugation pathway</keyword>
<dbReference type="GO" id="GO:0016567">
    <property type="term" value="P:protein ubiquitination"/>
    <property type="evidence" value="ECO:0007669"/>
    <property type="project" value="TreeGrafter"/>
</dbReference>
<feature type="repeat" description="TPR" evidence="7">
    <location>
        <begin position="459"/>
        <end position="492"/>
    </location>
</feature>
<dbReference type="InterPro" id="IPR019734">
    <property type="entry name" value="TPR_rpt"/>
</dbReference>
<evidence type="ECO:0000256" key="6">
    <source>
        <dbReference type="ARBA" id="ARBA00023306"/>
    </source>
</evidence>
<feature type="repeat" description="TPR" evidence="7">
    <location>
        <begin position="425"/>
        <end position="458"/>
    </location>
</feature>
<dbReference type="Pfam" id="PF12895">
    <property type="entry name" value="ANAPC3"/>
    <property type="match status" value="1"/>
</dbReference>
<sequence length="518" mass="61180">MNKELSESINEMRKMSENYLKRGLYESACFIAEKILSITKETNDILLFARTFFLLGEYDRTITLIRSRYPQTLQTPMGIELTVSSMIKLEEFEDCFEFFETIDLENFNKKTKAALYRYKGRCCQELENFPEAVQNYCLAIENDPFLFEVFSDMIATNMIDLQTEKEILEKLKIPKKHSWLLLMYKTSSRIYTNTKEEENETEEKKIIKKFKLQDNPELILNKARNLFRQNQLLDCYVLTSKLLEEDEFNTKILELHVPLLVELNKKNELFRLAHKISKQFPKHYLTWFTVGCYYYTLGQYVKSRIYFSKVTTLNERYEYGWIIFGHTFSKREESDNAMTVYSAASRLFPGSVLPLIFIGMEYLTSNNLILASVNFEKAKRVFPQEPLIYNELGVIAYKNSQFEKSVNLFLKALELFKKPNNIEKEPTLFNLGNSYRKLKQFDKAIHYYKEAMSICNHKTSIYSSLAFTYHLKGELRKAIQYYHKSLALDPNNTFTNEMLSRALEDSYVGDFAYFPEKK</sequence>
<dbReference type="GO" id="GO:0005737">
    <property type="term" value="C:cytoplasm"/>
    <property type="evidence" value="ECO:0007669"/>
    <property type="project" value="TreeGrafter"/>
</dbReference>
<dbReference type="SMART" id="SM00028">
    <property type="entry name" value="TPR"/>
    <property type="match status" value="7"/>
</dbReference>
<keyword evidence="6" id="KW-0131">Cell cycle</keyword>
<dbReference type="Proteomes" id="UP001146793">
    <property type="component" value="Unassembled WGS sequence"/>
</dbReference>
<keyword evidence="1 8" id="KW-0132">Cell division</keyword>
<dbReference type="GO" id="GO:0031145">
    <property type="term" value="P:anaphase-promoting complex-dependent catabolic process"/>
    <property type="evidence" value="ECO:0007669"/>
    <property type="project" value="TreeGrafter"/>
</dbReference>
<comment type="caution">
    <text evidence="8">The sequence shown here is derived from an EMBL/GenBank/DDBJ whole genome shotgun (WGS) entry which is preliminary data.</text>
</comment>
<evidence type="ECO:0000256" key="4">
    <source>
        <dbReference type="ARBA" id="ARBA00022786"/>
    </source>
</evidence>
<keyword evidence="3" id="KW-0498">Mitosis</keyword>
<dbReference type="SUPFAM" id="SSF48452">
    <property type="entry name" value="TPR-like"/>
    <property type="match status" value="1"/>
</dbReference>
<protein>
    <submittedName>
        <fullName evidence="8">Cell division cycle protein 16</fullName>
    </submittedName>
</protein>
<dbReference type="Pfam" id="PF00515">
    <property type="entry name" value="TPR_1"/>
    <property type="match status" value="1"/>
</dbReference>
<dbReference type="GO" id="GO:0051301">
    <property type="term" value="P:cell division"/>
    <property type="evidence" value="ECO:0007669"/>
    <property type="project" value="UniProtKB-KW"/>
</dbReference>
<gene>
    <name evidence="8" type="ORF">M0812_07296</name>
</gene>
<evidence type="ECO:0000256" key="2">
    <source>
        <dbReference type="ARBA" id="ARBA00022737"/>
    </source>
</evidence>
<dbReference type="GO" id="GO:0045842">
    <property type="term" value="P:positive regulation of mitotic metaphase/anaphase transition"/>
    <property type="evidence" value="ECO:0007669"/>
    <property type="project" value="TreeGrafter"/>
</dbReference>
<dbReference type="PROSITE" id="PS50293">
    <property type="entry name" value="TPR_REGION"/>
    <property type="match status" value="1"/>
</dbReference>
<keyword evidence="5 7" id="KW-0802">TPR repeat</keyword>
<dbReference type="Pfam" id="PF13424">
    <property type="entry name" value="TPR_12"/>
    <property type="match status" value="1"/>
</dbReference>
<feature type="repeat" description="TPR" evidence="7">
    <location>
        <begin position="386"/>
        <end position="419"/>
    </location>
</feature>
<proteinExistence type="predicted"/>
<reference evidence="8" key="1">
    <citation type="submission" date="2022-08" db="EMBL/GenBank/DDBJ databases">
        <title>Novel sulphate-reducing endosymbionts in the free-living metamonad Anaeramoeba.</title>
        <authorList>
            <person name="Jerlstrom-Hultqvist J."/>
            <person name="Cepicka I."/>
            <person name="Gallot-Lavallee L."/>
            <person name="Salas-Leiva D."/>
            <person name="Curtis B.A."/>
            <person name="Zahonova K."/>
            <person name="Pipaliya S."/>
            <person name="Dacks J."/>
            <person name="Roger A.J."/>
        </authorList>
    </citation>
    <scope>NUCLEOTIDE SEQUENCE</scope>
    <source>
        <strain evidence="8">Busselton2</strain>
    </source>
</reference>
<dbReference type="InterPro" id="IPR011990">
    <property type="entry name" value="TPR-like_helical_dom_sf"/>
</dbReference>